<reference evidence="1" key="2">
    <citation type="submission" date="2019-04" db="EMBL/GenBank/DDBJ databases">
        <authorList>
            <person name="Kadobianskyi M."/>
            <person name="Schulze L."/>
            <person name="Schuelke M."/>
            <person name="Judkewitz B."/>
        </authorList>
    </citation>
    <scope>NUCLEOTIDE SEQUENCE</scope>
    <source>
        <strain evidence="1">Bolton</strain>
        <tissue evidence="1">Whole-body</tissue>
    </source>
</reference>
<comment type="caution">
    <text evidence="1">The sequence shown here is derived from an EMBL/GenBank/DDBJ whole genome shotgun (WGS) entry which is preliminary data.</text>
</comment>
<name>A0A553NLW0_9TELE</name>
<keyword evidence="2" id="KW-1185">Reference proteome</keyword>
<dbReference type="OrthoDB" id="10035316at2759"/>
<dbReference type="EMBL" id="SRMA01026850">
    <property type="protein sequence ID" value="TRY66423.1"/>
    <property type="molecule type" value="Genomic_DNA"/>
</dbReference>
<evidence type="ECO:0000313" key="2">
    <source>
        <dbReference type="Proteomes" id="UP000316079"/>
    </source>
</evidence>
<dbReference type="AlphaFoldDB" id="A0A553NLW0"/>
<dbReference type="EMBL" id="SRMA01026850">
    <property type="protein sequence ID" value="TRY66421.1"/>
    <property type="molecule type" value="Genomic_DNA"/>
</dbReference>
<dbReference type="Proteomes" id="UP000316079">
    <property type="component" value="Unassembled WGS sequence"/>
</dbReference>
<evidence type="ECO:0000313" key="1">
    <source>
        <dbReference type="EMBL" id="TRY66421.1"/>
    </source>
</evidence>
<sequence length="69" mass="7790">MADHLCSGYRTPNWRFPAGSTWRQCGLSWLICSPEAWIPGVQTREAVYKPCWKAVLLMLLGTPGTMDFS</sequence>
<reference evidence="1 2" key="1">
    <citation type="journal article" date="2019" name="Sci. Data">
        <title>Hybrid genome assembly and annotation of Danionella translucida.</title>
        <authorList>
            <person name="Kadobianskyi M."/>
            <person name="Schulze L."/>
            <person name="Schuelke M."/>
            <person name="Judkewitz B."/>
        </authorList>
    </citation>
    <scope>NUCLEOTIDE SEQUENCE [LARGE SCALE GENOMIC DNA]</scope>
    <source>
        <strain evidence="1 2">Bolton</strain>
    </source>
</reference>
<accession>A0A553NLW0</accession>
<proteinExistence type="predicted"/>
<gene>
    <name evidence="1" type="ORF">DNTS_003562</name>
</gene>
<protein>
    <submittedName>
        <fullName evidence="1">Uncharacterized protein</fullName>
    </submittedName>
</protein>
<organism evidence="1 2">
    <name type="scientific">Danionella cerebrum</name>
    <dbReference type="NCBI Taxonomy" id="2873325"/>
    <lineage>
        <taxon>Eukaryota</taxon>
        <taxon>Metazoa</taxon>
        <taxon>Chordata</taxon>
        <taxon>Craniata</taxon>
        <taxon>Vertebrata</taxon>
        <taxon>Euteleostomi</taxon>
        <taxon>Actinopterygii</taxon>
        <taxon>Neopterygii</taxon>
        <taxon>Teleostei</taxon>
        <taxon>Ostariophysi</taxon>
        <taxon>Cypriniformes</taxon>
        <taxon>Danionidae</taxon>
        <taxon>Danioninae</taxon>
        <taxon>Danionella</taxon>
    </lineage>
</organism>